<keyword evidence="18" id="KW-1185">Reference proteome</keyword>
<reference evidence="17 18" key="1">
    <citation type="submission" date="2024-08" db="EMBL/GenBank/DDBJ databases">
        <title>Whole-genome sequencing of halo(alkali)philic microorganisms from hypersaline lakes.</title>
        <authorList>
            <person name="Sorokin D.Y."/>
            <person name="Merkel A.Y."/>
            <person name="Messina E."/>
            <person name="Yakimov M."/>
        </authorList>
    </citation>
    <scope>NUCLEOTIDE SEQUENCE [LARGE SCALE GENOMIC DNA]</scope>
    <source>
        <strain evidence="17 18">Cl-TMA</strain>
    </source>
</reference>
<evidence type="ECO:0000256" key="8">
    <source>
        <dbReference type="ARBA" id="ARBA00022679"/>
    </source>
</evidence>
<dbReference type="InterPro" id="IPR001678">
    <property type="entry name" value="MeTrfase_RsmB-F_NOP2_dom"/>
</dbReference>
<dbReference type="InterPro" id="IPR035926">
    <property type="entry name" value="NusB-like_sf"/>
</dbReference>
<feature type="binding site" evidence="14">
    <location>
        <position position="332"/>
    </location>
    <ligand>
        <name>S-adenosyl-L-methionine</name>
        <dbReference type="ChEBI" id="CHEBI:59789"/>
    </ligand>
</feature>
<feature type="binding site" evidence="14">
    <location>
        <position position="286"/>
    </location>
    <ligand>
        <name>S-adenosyl-L-methionine</name>
        <dbReference type="ChEBI" id="CHEBI:59789"/>
    </ligand>
</feature>
<feature type="active site" description="Nucleophile" evidence="14">
    <location>
        <position position="385"/>
    </location>
</feature>
<evidence type="ECO:0000256" key="1">
    <source>
        <dbReference type="ARBA" id="ARBA00002724"/>
    </source>
</evidence>
<evidence type="ECO:0000256" key="4">
    <source>
        <dbReference type="ARBA" id="ARBA00012140"/>
    </source>
</evidence>
<sequence length="447" mass="48176">MPAQARKPSSREPAAPGGKVRRRAAAAVAGVLREGRRLEAELDYEGLDQADRALLRELATGTVRWAIRLRAALDGLLDRPLPRKEKRLEALLLVGLYQLAHSGIPPYAAVSATVSALTGRQAWARGLVNGVLRRFGREREARLAVVDEQSPAMRTAYPEWLVEAVRTAYPAEWMAVLEAGNAAPPLTLRVRGDRTAYLAELAAAGIPARALDPADGAVQLEEHRPVTEIPGFTEGRVSIQDGAAQLAADLLAPRAGDRILDACSAPGGKLAHLLDRAPQAEALAVEADEGRLERIRDTLQRLGLEATALIPGDATDPDAWWDGRAFDRILVDAPCSGTGVTRRHPDIKHHRRPEDIPALAERQGALLRALWPLLRPGGTLVYATCSILPTENREVVAAFLEECPEARCVTPEAAWGRPVGPGRQILPGEAGMDGFFYACLERAGGQP</sequence>
<evidence type="ECO:0000256" key="6">
    <source>
        <dbReference type="ARBA" id="ARBA00022552"/>
    </source>
</evidence>
<keyword evidence="5" id="KW-0963">Cytoplasm</keyword>
<dbReference type="EMBL" id="JBGUAW010000001">
    <property type="protein sequence ID" value="MFA9459259.1"/>
    <property type="molecule type" value="Genomic_DNA"/>
</dbReference>
<dbReference type="Gene3D" id="1.10.940.10">
    <property type="entry name" value="NusB-like"/>
    <property type="match status" value="1"/>
</dbReference>
<feature type="region of interest" description="Disordered" evidence="15">
    <location>
        <begin position="1"/>
        <end position="20"/>
    </location>
</feature>
<comment type="similarity">
    <text evidence="3 14">Belongs to the class I-like SAM-binding methyltransferase superfamily. RsmB/NOP family.</text>
</comment>
<dbReference type="SUPFAM" id="SSF48013">
    <property type="entry name" value="NusB-like"/>
    <property type="match status" value="1"/>
</dbReference>
<evidence type="ECO:0000256" key="2">
    <source>
        <dbReference type="ARBA" id="ARBA00004496"/>
    </source>
</evidence>
<dbReference type="EC" id="2.1.1.176" evidence="4"/>
<feature type="domain" description="SAM-dependent MTase RsmB/NOP-type" evidence="16">
    <location>
        <begin position="173"/>
        <end position="443"/>
    </location>
</feature>
<dbReference type="Pfam" id="PF22458">
    <property type="entry name" value="RsmF-B_ferredox"/>
    <property type="match status" value="1"/>
</dbReference>
<evidence type="ECO:0000256" key="15">
    <source>
        <dbReference type="SAM" id="MobiDB-lite"/>
    </source>
</evidence>
<dbReference type="InterPro" id="IPR018314">
    <property type="entry name" value="RsmB/NOL1/NOP2-like_CS"/>
</dbReference>
<dbReference type="NCBIfam" id="TIGR00563">
    <property type="entry name" value="rsmB"/>
    <property type="match status" value="1"/>
</dbReference>
<evidence type="ECO:0000256" key="7">
    <source>
        <dbReference type="ARBA" id="ARBA00022603"/>
    </source>
</evidence>
<comment type="subcellular location">
    <subcellularLocation>
        <location evidence="2">Cytoplasm</location>
    </subcellularLocation>
</comment>
<dbReference type="Pfam" id="PF01189">
    <property type="entry name" value="Methyltr_RsmB-F"/>
    <property type="match status" value="1"/>
</dbReference>
<protein>
    <recommendedName>
        <fullName evidence="4">16S rRNA (cytosine(967)-C(5))-methyltransferase</fullName>
        <ecNumber evidence="4">2.1.1.176</ecNumber>
    </recommendedName>
    <alternativeName>
        <fullName evidence="11">16S rRNA m5C967 methyltransferase</fullName>
    </alternativeName>
    <alternativeName>
        <fullName evidence="12">rRNA (cytosine-C(5)-)-methyltransferase RsmB</fullName>
    </alternativeName>
</protein>
<dbReference type="InterPro" id="IPR004573">
    <property type="entry name" value="rRNA_ssu_MeTfrase_B"/>
</dbReference>
<dbReference type="Gene3D" id="1.10.287.730">
    <property type="entry name" value="Helix hairpin bin"/>
    <property type="match status" value="1"/>
</dbReference>
<dbReference type="GO" id="GO:0032259">
    <property type="term" value="P:methylation"/>
    <property type="evidence" value="ECO:0007669"/>
    <property type="project" value="UniProtKB-KW"/>
</dbReference>
<evidence type="ECO:0000256" key="9">
    <source>
        <dbReference type="ARBA" id="ARBA00022691"/>
    </source>
</evidence>
<evidence type="ECO:0000256" key="12">
    <source>
        <dbReference type="ARBA" id="ARBA00031088"/>
    </source>
</evidence>
<evidence type="ECO:0000259" key="16">
    <source>
        <dbReference type="PROSITE" id="PS51686"/>
    </source>
</evidence>
<dbReference type="RefSeq" id="WP_373654051.1">
    <property type="nucleotide sequence ID" value="NZ_JBGUAW010000001.1"/>
</dbReference>
<keyword evidence="10 14" id="KW-0694">RNA-binding</keyword>
<evidence type="ECO:0000313" key="17">
    <source>
        <dbReference type="EMBL" id="MFA9459259.1"/>
    </source>
</evidence>
<dbReference type="PANTHER" id="PTHR22807:SF61">
    <property type="entry name" value="NOL1_NOP2_SUN FAMILY PROTEIN _ ANTITERMINATION NUSB DOMAIN-CONTAINING PROTEIN"/>
    <property type="match status" value="1"/>
</dbReference>
<dbReference type="PROSITE" id="PS51686">
    <property type="entry name" value="SAM_MT_RSMB_NOP"/>
    <property type="match status" value="1"/>
</dbReference>
<dbReference type="PROSITE" id="PS01153">
    <property type="entry name" value="NOL1_NOP2_SUN"/>
    <property type="match status" value="1"/>
</dbReference>
<evidence type="ECO:0000256" key="10">
    <source>
        <dbReference type="ARBA" id="ARBA00022884"/>
    </source>
</evidence>
<evidence type="ECO:0000256" key="13">
    <source>
        <dbReference type="ARBA" id="ARBA00047283"/>
    </source>
</evidence>
<dbReference type="Gene3D" id="3.30.70.1170">
    <property type="entry name" value="Sun protein, domain 3"/>
    <property type="match status" value="1"/>
</dbReference>
<dbReference type="PANTHER" id="PTHR22807">
    <property type="entry name" value="NOP2 YEAST -RELATED NOL1/NOP2/FMU SUN DOMAIN-CONTAINING"/>
    <property type="match status" value="1"/>
</dbReference>
<dbReference type="InterPro" id="IPR029063">
    <property type="entry name" value="SAM-dependent_MTases_sf"/>
</dbReference>
<feature type="binding site" evidence="14">
    <location>
        <position position="313"/>
    </location>
    <ligand>
        <name>S-adenosyl-L-methionine</name>
        <dbReference type="ChEBI" id="CHEBI:59789"/>
    </ligand>
</feature>
<comment type="caution">
    <text evidence="17">The sequence shown here is derived from an EMBL/GenBank/DDBJ whole genome shotgun (WGS) entry which is preliminary data.</text>
</comment>
<dbReference type="InterPro" id="IPR054728">
    <property type="entry name" value="RsmB-like_ferredoxin"/>
</dbReference>
<comment type="function">
    <text evidence="1">Specifically methylates the cytosine at position 967 (m5C967) of 16S rRNA.</text>
</comment>
<organism evidence="17 18">
    <name type="scientific">Thiohalorhabdus methylotrophus</name>
    <dbReference type="NCBI Taxonomy" id="3242694"/>
    <lineage>
        <taxon>Bacteria</taxon>
        <taxon>Pseudomonadati</taxon>
        <taxon>Pseudomonadota</taxon>
        <taxon>Gammaproteobacteria</taxon>
        <taxon>Thiohalorhabdales</taxon>
        <taxon>Thiohalorhabdaceae</taxon>
        <taxon>Thiohalorhabdus</taxon>
    </lineage>
</organism>
<comment type="catalytic activity">
    <reaction evidence="13">
        <text>cytidine(967) in 16S rRNA + S-adenosyl-L-methionine = 5-methylcytidine(967) in 16S rRNA + S-adenosyl-L-homocysteine + H(+)</text>
        <dbReference type="Rhea" id="RHEA:42748"/>
        <dbReference type="Rhea" id="RHEA-COMP:10219"/>
        <dbReference type="Rhea" id="RHEA-COMP:10220"/>
        <dbReference type="ChEBI" id="CHEBI:15378"/>
        <dbReference type="ChEBI" id="CHEBI:57856"/>
        <dbReference type="ChEBI" id="CHEBI:59789"/>
        <dbReference type="ChEBI" id="CHEBI:74483"/>
        <dbReference type="ChEBI" id="CHEBI:82748"/>
        <dbReference type="EC" id="2.1.1.176"/>
    </reaction>
</comment>
<feature type="binding site" evidence="14">
    <location>
        <begin position="263"/>
        <end position="269"/>
    </location>
    <ligand>
        <name>S-adenosyl-L-methionine</name>
        <dbReference type="ChEBI" id="CHEBI:59789"/>
    </ligand>
</feature>
<dbReference type="InterPro" id="IPR023267">
    <property type="entry name" value="RCMT"/>
</dbReference>
<dbReference type="InterPro" id="IPR006027">
    <property type="entry name" value="NusB_RsmB_TIM44"/>
</dbReference>
<evidence type="ECO:0000256" key="14">
    <source>
        <dbReference type="PROSITE-ProRule" id="PRU01023"/>
    </source>
</evidence>
<evidence type="ECO:0000256" key="5">
    <source>
        <dbReference type="ARBA" id="ARBA00022490"/>
    </source>
</evidence>
<evidence type="ECO:0000256" key="11">
    <source>
        <dbReference type="ARBA" id="ARBA00030399"/>
    </source>
</evidence>
<dbReference type="Proteomes" id="UP001575181">
    <property type="component" value="Unassembled WGS sequence"/>
</dbReference>
<dbReference type="NCBIfam" id="NF008149">
    <property type="entry name" value="PRK10901.1"/>
    <property type="match status" value="1"/>
</dbReference>
<keyword evidence="6" id="KW-0698">rRNA processing</keyword>
<accession>A0ABV4TQ48</accession>
<dbReference type="SUPFAM" id="SSF53335">
    <property type="entry name" value="S-adenosyl-L-methionine-dependent methyltransferases"/>
    <property type="match status" value="1"/>
</dbReference>
<keyword evidence="8 14" id="KW-0808">Transferase</keyword>
<dbReference type="Pfam" id="PF01029">
    <property type="entry name" value="NusB"/>
    <property type="match status" value="1"/>
</dbReference>
<proteinExistence type="inferred from homology"/>
<gene>
    <name evidence="17" type="primary">rsmB</name>
    <name evidence="17" type="ORF">ACERLL_00270</name>
</gene>
<keyword evidence="9 14" id="KW-0949">S-adenosyl-L-methionine</keyword>
<dbReference type="CDD" id="cd02440">
    <property type="entry name" value="AdoMet_MTases"/>
    <property type="match status" value="1"/>
</dbReference>
<dbReference type="Gene3D" id="3.40.50.150">
    <property type="entry name" value="Vaccinia Virus protein VP39"/>
    <property type="match status" value="1"/>
</dbReference>
<name>A0ABV4TQ48_9GAMM</name>
<dbReference type="GO" id="GO:0008168">
    <property type="term" value="F:methyltransferase activity"/>
    <property type="evidence" value="ECO:0007669"/>
    <property type="project" value="UniProtKB-KW"/>
</dbReference>
<keyword evidence="7 14" id="KW-0489">Methyltransferase</keyword>
<dbReference type="PRINTS" id="PR02008">
    <property type="entry name" value="RCMTFAMILY"/>
</dbReference>
<dbReference type="InterPro" id="IPR049560">
    <property type="entry name" value="MeTrfase_RsmB-F_NOP2_cat"/>
</dbReference>
<evidence type="ECO:0000313" key="18">
    <source>
        <dbReference type="Proteomes" id="UP001575181"/>
    </source>
</evidence>
<evidence type="ECO:0000256" key="3">
    <source>
        <dbReference type="ARBA" id="ARBA00007494"/>
    </source>
</evidence>